<dbReference type="Proteomes" id="UP000030758">
    <property type="component" value="Unassembled WGS sequence"/>
</dbReference>
<evidence type="ECO:0000313" key="1">
    <source>
        <dbReference type="EMBL" id="KFD68103.1"/>
    </source>
</evidence>
<dbReference type="EMBL" id="KL367508">
    <property type="protein sequence ID" value="KFD68103.1"/>
    <property type="molecule type" value="Genomic_DNA"/>
</dbReference>
<organism evidence="1">
    <name type="scientific">Trichuris suis</name>
    <name type="common">pig whipworm</name>
    <dbReference type="NCBI Taxonomy" id="68888"/>
    <lineage>
        <taxon>Eukaryota</taxon>
        <taxon>Metazoa</taxon>
        <taxon>Ecdysozoa</taxon>
        <taxon>Nematoda</taxon>
        <taxon>Enoplea</taxon>
        <taxon>Dorylaimia</taxon>
        <taxon>Trichinellida</taxon>
        <taxon>Trichuridae</taxon>
        <taxon>Trichuris</taxon>
    </lineage>
</organism>
<protein>
    <submittedName>
        <fullName evidence="1">Uncharacterized protein</fullName>
    </submittedName>
</protein>
<name>A0A085NF57_9BILA</name>
<sequence>MILSVLSCRTVNSEYFYAGLATRWKLSYECTVLKTRKMAAFSEVVAAPLNDMFTEIDDSSTE</sequence>
<gene>
    <name evidence="1" type="ORF">M514_19792</name>
</gene>
<accession>A0A085NF57</accession>
<dbReference type="AlphaFoldDB" id="A0A085NF57"/>
<reference evidence="1" key="1">
    <citation type="journal article" date="2014" name="Nat. Genet.">
        <title>Genome and transcriptome of the porcine whipworm Trichuris suis.</title>
        <authorList>
            <person name="Jex A.R."/>
            <person name="Nejsum P."/>
            <person name="Schwarz E.M."/>
            <person name="Hu L."/>
            <person name="Young N.D."/>
            <person name="Hall R.S."/>
            <person name="Korhonen P.K."/>
            <person name="Liao S."/>
            <person name="Thamsborg S."/>
            <person name="Xia J."/>
            <person name="Xu P."/>
            <person name="Wang S."/>
            <person name="Scheerlinck J.P."/>
            <person name="Hofmann A."/>
            <person name="Sternberg P.W."/>
            <person name="Wang J."/>
            <person name="Gasser R.B."/>
        </authorList>
    </citation>
    <scope>NUCLEOTIDE SEQUENCE [LARGE SCALE GENOMIC DNA]</scope>
    <source>
        <strain evidence="1">DCEP-RM93F</strain>
    </source>
</reference>
<proteinExistence type="predicted"/>